<accession>A0A7E4V5P9</accession>
<dbReference type="WBParaSite" id="Pan_g16825.t1">
    <property type="protein sequence ID" value="Pan_g16825.t1"/>
    <property type="gene ID" value="Pan_g16825"/>
</dbReference>
<protein>
    <submittedName>
        <fullName evidence="3">G_PROTEIN_RECEP_F1_2 domain-containing protein</fullName>
    </submittedName>
</protein>
<dbReference type="AlphaFoldDB" id="A0A7E4V5P9"/>
<keyword evidence="1" id="KW-0472">Membrane</keyword>
<dbReference type="Proteomes" id="UP000492821">
    <property type="component" value="Unassembled WGS sequence"/>
</dbReference>
<feature type="transmembrane region" description="Helical" evidence="1">
    <location>
        <begin position="259"/>
        <end position="281"/>
    </location>
</feature>
<dbReference type="Gene3D" id="1.20.1070.10">
    <property type="entry name" value="Rhodopsin 7-helix transmembrane proteins"/>
    <property type="match status" value="1"/>
</dbReference>
<keyword evidence="2" id="KW-1185">Reference proteome</keyword>
<evidence type="ECO:0000313" key="2">
    <source>
        <dbReference type="Proteomes" id="UP000492821"/>
    </source>
</evidence>
<keyword evidence="1" id="KW-0812">Transmembrane</keyword>
<reference evidence="3" key="2">
    <citation type="submission" date="2020-10" db="UniProtKB">
        <authorList>
            <consortium name="WormBaseParasite"/>
        </authorList>
    </citation>
    <scope>IDENTIFICATION</scope>
</reference>
<keyword evidence="1" id="KW-1133">Transmembrane helix</keyword>
<dbReference type="SUPFAM" id="SSF81321">
    <property type="entry name" value="Family A G protein-coupled receptor-like"/>
    <property type="match status" value="1"/>
</dbReference>
<feature type="transmembrane region" description="Helical" evidence="1">
    <location>
        <begin position="231"/>
        <end position="253"/>
    </location>
</feature>
<feature type="transmembrane region" description="Helical" evidence="1">
    <location>
        <begin position="111"/>
        <end position="133"/>
    </location>
</feature>
<evidence type="ECO:0000313" key="3">
    <source>
        <dbReference type="WBParaSite" id="Pan_g16825.t1"/>
    </source>
</evidence>
<sequence>MAAVVNITEDQKAQFATDLGVHKLNATVAGCCFVFVCMNIFVMASNKAFSKAYRVLIALNVTNLFIIFGILGEAVYIIHSYKDALVNGVVPKLTSSQCIKLYTLFQVFADFAMPLIELTMGFERFTTVVLALPRCSRLDYNSHKFYLAAFAGAAFATTAPALASLAWPTQNVDFTCSRQAAFGVPFGVFNYAFNVFAIVAGLALNTATCLKARKIQQSCGNVRKIKCYTSVAVVSTLLVSVPNFISIIHATWFTMPENLMTPAPILACVNCALQFFINVGMNEEYRYRFFKVFTCGKYHPIDLPTQDTNLSTTQGKKSITQTLSIETDELKK</sequence>
<proteinExistence type="predicted"/>
<feature type="transmembrane region" description="Helical" evidence="1">
    <location>
        <begin position="56"/>
        <end position="78"/>
    </location>
</feature>
<feature type="transmembrane region" description="Helical" evidence="1">
    <location>
        <begin position="24"/>
        <end position="44"/>
    </location>
</feature>
<feature type="transmembrane region" description="Helical" evidence="1">
    <location>
        <begin position="188"/>
        <end position="210"/>
    </location>
</feature>
<feature type="transmembrane region" description="Helical" evidence="1">
    <location>
        <begin position="145"/>
        <end position="168"/>
    </location>
</feature>
<reference evidence="2" key="1">
    <citation type="journal article" date="2013" name="Genetics">
        <title>The draft genome and transcriptome of Panagrellus redivivus are shaped by the harsh demands of a free-living lifestyle.</title>
        <authorList>
            <person name="Srinivasan J."/>
            <person name="Dillman A.R."/>
            <person name="Macchietto M.G."/>
            <person name="Heikkinen L."/>
            <person name="Lakso M."/>
            <person name="Fracchia K.M."/>
            <person name="Antoshechkin I."/>
            <person name="Mortazavi A."/>
            <person name="Wong G."/>
            <person name="Sternberg P.W."/>
        </authorList>
    </citation>
    <scope>NUCLEOTIDE SEQUENCE [LARGE SCALE GENOMIC DNA]</scope>
    <source>
        <strain evidence="2">MT8872</strain>
    </source>
</reference>
<organism evidence="2 3">
    <name type="scientific">Panagrellus redivivus</name>
    <name type="common">Microworm</name>
    <dbReference type="NCBI Taxonomy" id="6233"/>
    <lineage>
        <taxon>Eukaryota</taxon>
        <taxon>Metazoa</taxon>
        <taxon>Ecdysozoa</taxon>
        <taxon>Nematoda</taxon>
        <taxon>Chromadorea</taxon>
        <taxon>Rhabditida</taxon>
        <taxon>Tylenchina</taxon>
        <taxon>Panagrolaimomorpha</taxon>
        <taxon>Panagrolaimoidea</taxon>
        <taxon>Panagrolaimidae</taxon>
        <taxon>Panagrellus</taxon>
    </lineage>
</organism>
<evidence type="ECO:0000256" key="1">
    <source>
        <dbReference type="SAM" id="Phobius"/>
    </source>
</evidence>
<name>A0A7E4V5P9_PANRE</name>